<dbReference type="Gene3D" id="3.30.300.160">
    <property type="entry name" value="Type II secretion system, protein E, N-terminal domain"/>
    <property type="match status" value="1"/>
</dbReference>
<gene>
    <name evidence="5" type="ORF">C4520_16965</name>
</gene>
<evidence type="ECO:0000256" key="3">
    <source>
        <dbReference type="ARBA" id="ARBA00022840"/>
    </source>
</evidence>
<reference evidence="5 6" key="1">
    <citation type="journal article" date="2017" name="ISME J.">
        <title>Energy and carbon metabolisms in a deep terrestrial subsurface fluid microbial community.</title>
        <authorList>
            <person name="Momper L."/>
            <person name="Jungbluth S.P."/>
            <person name="Lee M.D."/>
            <person name="Amend J.P."/>
        </authorList>
    </citation>
    <scope>NUCLEOTIDE SEQUENCE [LARGE SCALE GENOMIC DNA]</scope>
    <source>
        <strain evidence="5">SURF_5</strain>
    </source>
</reference>
<evidence type="ECO:0000259" key="4">
    <source>
        <dbReference type="PROSITE" id="PS00662"/>
    </source>
</evidence>
<dbReference type="FunFam" id="3.30.450.90:FF:000001">
    <property type="entry name" value="Type II secretion system ATPase GspE"/>
    <property type="match status" value="1"/>
</dbReference>
<sequence>MQMRLGELLVRHQLITEEELRSALENQKSNRRRLGEILLECEKVSRVDLLKVLALQLEILFLDLEKTEIDVEVVKLFPAKSASKYCCLPIRKEAKKLLVAMADPLNLQAIDDLNLITKCEIKPAVADPKQIQAAIKKIHSKKKVADLEISTPELEVLFQIVHQNDMENGQDLSVADLKMQSEQAPIISIVNVVIHEAIQERASDIHIEPQADSLIVRQRVDGVLYEKHQLPQWIHPAVVSRVKIMANMDIAEKRIPQDGKIRIFVNSLYYDLRISTMPTIFGEKVVIRILNRKETHVRLVDLGLDEGKVGKMRGLNARKQGLILMTGPTGSGKSTTLNAILHELRSPEVNIVTVEDPVEYDIPKTNQVQINPKAGLTFPAALRSILRQDPDIIMVGEIRDMETAEIGIRAAMTGHLVLSTLHTNDAVSAVSRLLNLGIPGFLISSTLLYVLAQRLVRKLCPDCTVEYEPTPSQLHEIQRLVTEPRKLPWRRGEGCPKCRQKGFQGRVAVGEIFVVDDEIRKSIEMLEPESTLLEIAFKNGMNSLLADFLEKVKAGVTAMTEIWNVVVSQDSGSLVCPACGWRIERSYAACPSCGSLLKAKCHACNQIIDSSWRFCPFCQHEQEPKHAPVPANLIVSG</sequence>
<dbReference type="Gene3D" id="3.40.50.300">
    <property type="entry name" value="P-loop containing nucleotide triphosphate hydrolases"/>
    <property type="match status" value="1"/>
</dbReference>
<name>A0A3A4N6P9_ABYX5</name>
<dbReference type="PANTHER" id="PTHR30258">
    <property type="entry name" value="TYPE II SECRETION SYSTEM PROTEIN GSPE-RELATED"/>
    <property type="match status" value="1"/>
</dbReference>
<dbReference type="Pfam" id="PF00437">
    <property type="entry name" value="T2SSE"/>
    <property type="match status" value="1"/>
</dbReference>
<keyword evidence="3" id="KW-0067">ATP-binding</keyword>
<dbReference type="GO" id="GO:0005524">
    <property type="term" value="F:ATP binding"/>
    <property type="evidence" value="ECO:0007669"/>
    <property type="project" value="UniProtKB-KW"/>
</dbReference>
<comment type="similarity">
    <text evidence="1">Belongs to the GSP E family.</text>
</comment>
<dbReference type="Gene3D" id="3.30.450.90">
    <property type="match status" value="1"/>
</dbReference>
<dbReference type="InterPro" id="IPR027417">
    <property type="entry name" value="P-loop_NTPase"/>
</dbReference>
<proteinExistence type="inferred from homology"/>
<dbReference type="InterPro" id="IPR003593">
    <property type="entry name" value="AAA+_ATPase"/>
</dbReference>
<dbReference type="Proteomes" id="UP000265882">
    <property type="component" value="Unassembled WGS sequence"/>
</dbReference>
<keyword evidence="2" id="KW-0547">Nucleotide-binding</keyword>
<feature type="domain" description="Bacterial type II secretion system protein E" evidence="4">
    <location>
        <begin position="386"/>
        <end position="400"/>
    </location>
</feature>
<dbReference type="InterPro" id="IPR001482">
    <property type="entry name" value="T2SS/T4SS_dom"/>
</dbReference>
<dbReference type="InterPro" id="IPR037257">
    <property type="entry name" value="T2SS_E_N_sf"/>
</dbReference>
<dbReference type="Pfam" id="PF12773">
    <property type="entry name" value="DZR"/>
    <property type="match status" value="1"/>
</dbReference>
<evidence type="ECO:0000313" key="5">
    <source>
        <dbReference type="EMBL" id="RJP17453.1"/>
    </source>
</evidence>
<dbReference type="PANTHER" id="PTHR30258:SF2">
    <property type="entry name" value="COMG OPERON PROTEIN 1"/>
    <property type="match status" value="1"/>
</dbReference>
<dbReference type="SUPFAM" id="SSF52540">
    <property type="entry name" value="P-loop containing nucleoside triphosphate hydrolases"/>
    <property type="match status" value="1"/>
</dbReference>
<protein>
    <submittedName>
        <fullName evidence="5">Type II secretion system protein GspE</fullName>
    </submittedName>
</protein>
<evidence type="ECO:0000313" key="6">
    <source>
        <dbReference type="Proteomes" id="UP000265882"/>
    </source>
</evidence>
<dbReference type="GO" id="GO:0005886">
    <property type="term" value="C:plasma membrane"/>
    <property type="evidence" value="ECO:0007669"/>
    <property type="project" value="TreeGrafter"/>
</dbReference>
<dbReference type="InterPro" id="IPR007831">
    <property type="entry name" value="T2SS_GspE_N"/>
</dbReference>
<dbReference type="PROSITE" id="PS00662">
    <property type="entry name" value="T2SP_E"/>
    <property type="match status" value="1"/>
</dbReference>
<dbReference type="AlphaFoldDB" id="A0A3A4N6P9"/>
<dbReference type="FunFam" id="3.30.300.160:FF:000002">
    <property type="entry name" value="Type II secretion system protein E"/>
    <property type="match status" value="1"/>
</dbReference>
<dbReference type="GO" id="GO:0016887">
    <property type="term" value="F:ATP hydrolysis activity"/>
    <property type="evidence" value="ECO:0007669"/>
    <property type="project" value="TreeGrafter"/>
</dbReference>
<accession>A0A3A4N6P9</accession>
<organism evidence="5 6">
    <name type="scientific">Abyssobacteria bacterium (strain SURF_5)</name>
    <dbReference type="NCBI Taxonomy" id="2093360"/>
    <lineage>
        <taxon>Bacteria</taxon>
        <taxon>Pseudomonadati</taxon>
        <taxon>Candidatus Hydrogenedentota</taxon>
        <taxon>Candidatus Abyssobacteria</taxon>
    </lineage>
</organism>
<dbReference type="CDD" id="cd01129">
    <property type="entry name" value="PulE-GspE-like"/>
    <property type="match status" value="1"/>
</dbReference>
<dbReference type="SUPFAM" id="SSF160246">
    <property type="entry name" value="EspE N-terminal domain-like"/>
    <property type="match status" value="1"/>
</dbReference>
<evidence type="ECO:0000256" key="2">
    <source>
        <dbReference type="ARBA" id="ARBA00022741"/>
    </source>
</evidence>
<dbReference type="SMART" id="SM00382">
    <property type="entry name" value="AAA"/>
    <property type="match status" value="1"/>
</dbReference>
<dbReference type="InterPro" id="IPR025874">
    <property type="entry name" value="DZR"/>
</dbReference>
<dbReference type="Pfam" id="PF05157">
    <property type="entry name" value="MshEN"/>
    <property type="match status" value="1"/>
</dbReference>
<comment type="caution">
    <text evidence="5">The sequence shown here is derived from an EMBL/GenBank/DDBJ whole genome shotgun (WGS) entry which is preliminary data.</text>
</comment>
<evidence type="ECO:0000256" key="1">
    <source>
        <dbReference type="ARBA" id="ARBA00006611"/>
    </source>
</evidence>
<dbReference type="EMBL" id="QZKU01000115">
    <property type="protein sequence ID" value="RJP17453.1"/>
    <property type="molecule type" value="Genomic_DNA"/>
</dbReference>